<feature type="transmembrane region" description="Helical" evidence="2">
    <location>
        <begin position="59"/>
        <end position="83"/>
    </location>
</feature>
<dbReference type="GO" id="GO:0005524">
    <property type="term" value="F:ATP binding"/>
    <property type="evidence" value="ECO:0007669"/>
    <property type="project" value="UniProtKB-KW"/>
</dbReference>
<dbReference type="EC" id="5.6.2.3" evidence="1"/>
<keyword evidence="2" id="KW-0812">Transmembrane</keyword>
<evidence type="ECO:0000313" key="4">
    <source>
        <dbReference type="EMBL" id="KIJ58692.1"/>
    </source>
</evidence>
<evidence type="ECO:0000313" key="5">
    <source>
        <dbReference type="Proteomes" id="UP000053820"/>
    </source>
</evidence>
<keyword evidence="1" id="KW-0067">ATP-binding</keyword>
<dbReference type="HOGENOM" id="CLU_161528_0_1_1"/>
<organism evidence="4 5">
    <name type="scientific">Hydnomerulius pinastri MD-312</name>
    <dbReference type="NCBI Taxonomy" id="994086"/>
    <lineage>
        <taxon>Eukaryota</taxon>
        <taxon>Fungi</taxon>
        <taxon>Dikarya</taxon>
        <taxon>Basidiomycota</taxon>
        <taxon>Agaricomycotina</taxon>
        <taxon>Agaricomycetes</taxon>
        <taxon>Agaricomycetidae</taxon>
        <taxon>Boletales</taxon>
        <taxon>Boletales incertae sedis</taxon>
        <taxon>Leucogyrophana</taxon>
    </lineage>
</organism>
<comment type="catalytic activity">
    <reaction evidence="1">
        <text>ATP + H2O = ADP + phosphate + H(+)</text>
        <dbReference type="Rhea" id="RHEA:13065"/>
        <dbReference type="ChEBI" id="CHEBI:15377"/>
        <dbReference type="ChEBI" id="CHEBI:15378"/>
        <dbReference type="ChEBI" id="CHEBI:30616"/>
        <dbReference type="ChEBI" id="CHEBI:43474"/>
        <dbReference type="ChEBI" id="CHEBI:456216"/>
        <dbReference type="EC" id="5.6.2.3"/>
    </reaction>
</comment>
<keyword evidence="5" id="KW-1185">Reference proteome</keyword>
<sequence length="85" mass="9010">GISENEEQECAFRIVGEHIVSGSQEQLLMYIAGIGGSGKSHIINAVMELFHAKGLAQKLLLSALTGCAAILISGYTIHALTFLPK</sequence>
<accession>A0A0C9W821</accession>
<keyword evidence="1" id="KW-0233">DNA recombination</keyword>
<feature type="non-terminal residue" evidence="4">
    <location>
        <position position="85"/>
    </location>
</feature>
<dbReference type="Gene3D" id="3.40.50.300">
    <property type="entry name" value="P-loop containing nucleotide triphosphate hydrolases"/>
    <property type="match status" value="1"/>
</dbReference>
<dbReference type="GO" id="GO:0043139">
    <property type="term" value="F:5'-3' DNA helicase activity"/>
    <property type="evidence" value="ECO:0007669"/>
    <property type="project" value="UniProtKB-EC"/>
</dbReference>
<evidence type="ECO:0000259" key="3">
    <source>
        <dbReference type="Pfam" id="PF05970"/>
    </source>
</evidence>
<dbReference type="InterPro" id="IPR010285">
    <property type="entry name" value="DNA_helicase_pif1-like_DEAD"/>
</dbReference>
<proteinExistence type="inferred from homology"/>
<dbReference type="EMBL" id="KN839916">
    <property type="protein sequence ID" value="KIJ58692.1"/>
    <property type="molecule type" value="Genomic_DNA"/>
</dbReference>
<name>A0A0C9W821_9AGAM</name>
<dbReference type="InterPro" id="IPR027417">
    <property type="entry name" value="P-loop_NTPase"/>
</dbReference>
<evidence type="ECO:0000256" key="1">
    <source>
        <dbReference type="RuleBase" id="RU363044"/>
    </source>
</evidence>
<reference evidence="4 5" key="1">
    <citation type="submission" date="2014-04" db="EMBL/GenBank/DDBJ databases">
        <title>Evolutionary Origins and Diversification of the Mycorrhizal Mutualists.</title>
        <authorList>
            <consortium name="DOE Joint Genome Institute"/>
            <consortium name="Mycorrhizal Genomics Consortium"/>
            <person name="Kohler A."/>
            <person name="Kuo A."/>
            <person name="Nagy L.G."/>
            <person name="Floudas D."/>
            <person name="Copeland A."/>
            <person name="Barry K.W."/>
            <person name="Cichocki N."/>
            <person name="Veneault-Fourrey C."/>
            <person name="LaButti K."/>
            <person name="Lindquist E.A."/>
            <person name="Lipzen A."/>
            <person name="Lundell T."/>
            <person name="Morin E."/>
            <person name="Murat C."/>
            <person name="Riley R."/>
            <person name="Ohm R."/>
            <person name="Sun H."/>
            <person name="Tunlid A."/>
            <person name="Henrissat B."/>
            <person name="Grigoriev I.V."/>
            <person name="Hibbett D.S."/>
            <person name="Martin F."/>
        </authorList>
    </citation>
    <scope>NUCLEOTIDE SEQUENCE [LARGE SCALE GENOMIC DNA]</scope>
    <source>
        <strain evidence="4 5">MD-312</strain>
    </source>
</reference>
<comment type="similarity">
    <text evidence="1">Belongs to the helicase family.</text>
</comment>
<evidence type="ECO:0000256" key="2">
    <source>
        <dbReference type="SAM" id="Phobius"/>
    </source>
</evidence>
<feature type="non-terminal residue" evidence="4">
    <location>
        <position position="1"/>
    </location>
</feature>
<keyword evidence="1" id="KW-0378">Hydrolase</keyword>
<dbReference type="Pfam" id="PF05970">
    <property type="entry name" value="PIF1"/>
    <property type="match status" value="1"/>
</dbReference>
<keyword evidence="1" id="KW-0227">DNA damage</keyword>
<dbReference type="GO" id="GO:0006310">
    <property type="term" value="P:DNA recombination"/>
    <property type="evidence" value="ECO:0007669"/>
    <property type="project" value="UniProtKB-KW"/>
</dbReference>
<keyword evidence="1" id="KW-0547">Nucleotide-binding</keyword>
<feature type="domain" description="DNA helicase Pif1-like DEAD-box helicase" evidence="3">
    <location>
        <begin position="5"/>
        <end position="81"/>
    </location>
</feature>
<dbReference type="OrthoDB" id="432234at2759"/>
<gene>
    <name evidence="4" type="ORF">HYDPIDRAFT_76209</name>
</gene>
<dbReference type="AlphaFoldDB" id="A0A0C9W821"/>
<keyword evidence="2" id="KW-1133">Transmembrane helix</keyword>
<dbReference type="GO" id="GO:0006281">
    <property type="term" value="P:DNA repair"/>
    <property type="evidence" value="ECO:0007669"/>
    <property type="project" value="UniProtKB-KW"/>
</dbReference>
<keyword evidence="2" id="KW-0472">Membrane</keyword>
<dbReference type="Proteomes" id="UP000053820">
    <property type="component" value="Unassembled WGS sequence"/>
</dbReference>
<dbReference type="GO" id="GO:0016887">
    <property type="term" value="F:ATP hydrolysis activity"/>
    <property type="evidence" value="ECO:0007669"/>
    <property type="project" value="RHEA"/>
</dbReference>
<keyword evidence="1" id="KW-0347">Helicase</keyword>
<dbReference type="GO" id="GO:0000723">
    <property type="term" value="P:telomere maintenance"/>
    <property type="evidence" value="ECO:0007669"/>
    <property type="project" value="InterPro"/>
</dbReference>
<comment type="cofactor">
    <cofactor evidence="1">
        <name>Mg(2+)</name>
        <dbReference type="ChEBI" id="CHEBI:18420"/>
    </cofactor>
</comment>
<protein>
    <recommendedName>
        <fullName evidence="1">ATP-dependent DNA helicase</fullName>
        <ecNumber evidence="1">5.6.2.3</ecNumber>
    </recommendedName>
</protein>
<keyword evidence="1" id="KW-0234">DNA repair</keyword>